<dbReference type="AlphaFoldDB" id="A0A6N7PLG4"/>
<sequence length="106" mass="11905">MTRPTYEGAYADVPPPGYHVISRLEKTGGEPLPVDVIKIPILEPRDRVLECAYEILVDDLDDDEAVRLILEVILGDLTDHYYRDQAGTIALVNLRTSARRTIPYPA</sequence>
<comment type="caution">
    <text evidence="1">The sequence shown here is derived from an EMBL/GenBank/DDBJ whole genome shotgun (WGS) entry which is preliminary data.</text>
</comment>
<proteinExistence type="predicted"/>
<evidence type="ECO:0000313" key="1">
    <source>
        <dbReference type="EMBL" id="MRG92982.1"/>
    </source>
</evidence>
<gene>
    <name evidence="1" type="ORF">GF068_13735</name>
</gene>
<dbReference type="EMBL" id="WJIE01000003">
    <property type="protein sequence ID" value="MRG92982.1"/>
    <property type="molecule type" value="Genomic_DNA"/>
</dbReference>
<dbReference type="Proteomes" id="UP000440224">
    <property type="component" value="Unassembled WGS sequence"/>
</dbReference>
<accession>A0A6N7PLG4</accession>
<organism evidence="1 2">
    <name type="scientific">Polyangium spumosum</name>
    <dbReference type="NCBI Taxonomy" id="889282"/>
    <lineage>
        <taxon>Bacteria</taxon>
        <taxon>Pseudomonadati</taxon>
        <taxon>Myxococcota</taxon>
        <taxon>Polyangia</taxon>
        <taxon>Polyangiales</taxon>
        <taxon>Polyangiaceae</taxon>
        <taxon>Polyangium</taxon>
    </lineage>
</organism>
<evidence type="ECO:0000313" key="2">
    <source>
        <dbReference type="Proteomes" id="UP000440224"/>
    </source>
</evidence>
<name>A0A6N7PLG4_9BACT</name>
<dbReference type="RefSeq" id="WP_153819786.1">
    <property type="nucleotide sequence ID" value="NZ_WJIE01000003.1"/>
</dbReference>
<dbReference type="OrthoDB" id="511394at2"/>
<protein>
    <submittedName>
        <fullName evidence="1">Uncharacterized protein</fullName>
    </submittedName>
</protein>
<reference evidence="1 2" key="1">
    <citation type="submission" date="2019-10" db="EMBL/GenBank/DDBJ databases">
        <title>A soil myxobacterium in the family Polyangiaceae.</title>
        <authorList>
            <person name="Li Y."/>
            <person name="Wang J."/>
        </authorList>
    </citation>
    <scope>NUCLEOTIDE SEQUENCE [LARGE SCALE GENOMIC DNA]</scope>
    <source>
        <strain evidence="1 2">DSM 14734</strain>
    </source>
</reference>
<keyword evidence="2" id="KW-1185">Reference proteome</keyword>